<organism evidence="5 6">
    <name type="scientific">Natrinema versiforme JCM 10478</name>
    <dbReference type="NCBI Taxonomy" id="1227496"/>
    <lineage>
        <taxon>Archaea</taxon>
        <taxon>Methanobacteriati</taxon>
        <taxon>Methanobacteriota</taxon>
        <taxon>Stenosarchaea group</taxon>
        <taxon>Halobacteria</taxon>
        <taxon>Halobacteriales</taxon>
        <taxon>Natrialbaceae</taxon>
        <taxon>Natrinema</taxon>
    </lineage>
</organism>
<evidence type="ECO:0000256" key="2">
    <source>
        <dbReference type="ARBA" id="ARBA00022448"/>
    </source>
</evidence>
<keyword evidence="6" id="KW-1185">Reference proteome</keyword>
<gene>
    <name evidence="5" type="ORF">C489_15806</name>
</gene>
<protein>
    <submittedName>
        <fullName evidence="5">Fe3+-hydroxamate ABC transporter periplasmic protein</fullName>
    </submittedName>
</protein>
<dbReference type="Gene3D" id="3.40.50.1980">
    <property type="entry name" value="Nitrogenase molybdenum iron protein domain"/>
    <property type="match status" value="1"/>
</dbReference>
<accession>L9XSW3</accession>
<dbReference type="RefSeq" id="WP_006432255.1">
    <property type="nucleotide sequence ID" value="NZ_AOID01000048.1"/>
</dbReference>
<dbReference type="InterPro" id="IPR002491">
    <property type="entry name" value="ABC_transptr_periplasmic_BD"/>
</dbReference>
<comment type="subcellular location">
    <subcellularLocation>
        <location evidence="1">Cell envelope</location>
    </subcellularLocation>
</comment>
<dbReference type="OrthoDB" id="304381at2157"/>
<name>L9XSW3_9EURY</name>
<reference evidence="5 6" key="1">
    <citation type="journal article" date="2014" name="PLoS Genet.">
        <title>Phylogenetically driven sequencing of extremely halophilic archaea reveals strategies for static and dynamic osmo-response.</title>
        <authorList>
            <person name="Becker E.A."/>
            <person name="Seitzer P.M."/>
            <person name="Tritt A."/>
            <person name="Larsen D."/>
            <person name="Krusor M."/>
            <person name="Yao A.I."/>
            <person name="Wu D."/>
            <person name="Madern D."/>
            <person name="Eisen J.A."/>
            <person name="Darling A.E."/>
            <person name="Facciotti M.T."/>
        </authorList>
    </citation>
    <scope>NUCLEOTIDE SEQUENCE [LARGE SCALE GENOMIC DNA]</scope>
    <source>
        <strain evidence="5 6">JCM 10478</strain>
    </source>
</reference>
<dbReference type="Pfam" id="PF01497">
    <property type="entry name" value="Peripla_BP_2"/>
    <property type="match status" value="1"/>
</dbReference>
<dbReference type="PANTHER" id="PTHR30532">
    <property type="entry name" value="IRON III DICITRATE-BINDING PERIPLASMIC PROTEIN"/>
    <property type="match status" value="1"/>
</dbReference>
<dbReference type="EMBL" id="AOID01000048">
    <property type="protein sequence ID" value="ELY64894.1"/>
    <property type="molecule type" value="Genomic_DNA"/>
</dbReference>
<dbReference type="Proteomes" id="UP000011632">
    <property type="component" value="Unassembled WGS sequence"/>
</dbReference>
<feature type="domain" description="Fe/B12 periplasmic-binding" evidence="4">
    <location>
        <begin position="170"/>
        <end position="329"/>
    </location>
</feature>
<evidence type="ECO:0000256" key="1">
    <source>
        <dbReference type="ARBA" id="ARBA00004196"/>
    </source>
</evidence>
<sequence>MSDKQLWTRRNVLRTGGSVAGLSALAGCISGDGSDNEDNGDVDPYTVSMQPVGDVEFESIPEAWAANNGSWADMGVALGQESPEAVYLTRRYHTAYYGDIPDVSVNSDEIDSLWSDELTREEFIELSDSVDLFVMDPNFLKGRADWSDDDIEQVANTGTPFFGNSIFSQGYGWHEDYDYLSLYEAFGKLAEVFQEEDRYEAFDSLHDEFQSTLEDVVPSDDPASVAVVWPQDGDSFLPYVIEDGTSFKHLRDLGVEDALANTGVKDFHSERGAIDYETLLDVDPENLLLRSERYQPREDFEQEVVEPMKNHDVAQQLTAVQNDNVYRAGPLYQGPIINLAVTQQLAEQLYGIDENLYDPQAVSDIVNGDF</sequence>
<dbReference type="InterPro" id="IPR051313">
    <property type="entry name" value="Bact_iron-sidero_bind"/>
</dbReference>
<evidence type="ECO:0000313" key="6">
    <source>
        <dbReference type="Proteomes" id="UP000011632"/>
    </source>
</evidence>
<dbReference type="AlphaFoldDB" id="L9XSW3"/>
<dbReference type="PANTHER" id="PTHR30532:SF1">
    <property type="entry name" value="IRON(3+)-HYDROXAMATE-BINDING PROTEIN FHUD"/>
    <property type="match status" value="1"/>
</dbReference>
<dbReference type="STRING" id="1227496.C489_15806"/>
<dbReference type="PATRIC" id="fig|1227496.3.peg.3184"/>
<evidence type="ECO:0000259" key="4">
    <source>
        <dbReference type="Pfam" id="PF01497"/>
    </source>
</evidence>
<dbReference type="PROSITE" id="PS51257">
    <property type="entry name" value="PROKAR_LIPOPROTEIN"/>
    <property type="match status" value="1"/>
</dbReference>
<evidence type="ECO:0000313" key="5">
    <source>
        <dbReference type="EMBL" id="ELY64894.1"/>
    </source>
</evidence>
<comment type="caution">
    <text evidence="5">The sequence shown here is derived from an EMBL/GenBank/DDBJ whole genome shotgun (WGS) entry which is preliminary data.</text>
</comment>
<evidence type="ECO:0000256" key="3">
    <source>
        <dbReference type="ARBA" id="ARBA00022729"/>
    </source>
</evidence>
<keyword evidence="2" id="KW-0813">Transport</keyword>
<keyword evidence="3" id="KW-0732">Signal</keyword>
<dbReference type="SUPFAM" id="SSF53807">
    <property type="entry name" value="Helical backbone' metal receptor"/>
    <property type="match status" value="1"/>
</dbReference>
<proteinExistence type="predicted"/>